<feature type="transmembrane region" description="Helical" evidence="1">
    <location>
        <begin position="142"/>
        <end position="162"/>
    </location>
</feature>
<protein>
    <submittedName>
        <fullName evidence="2">Uncharacterized protein</fullName>
    </submittedName>
</protein>
<keyword evidence="1" id="KW-0812">Transmembrane</keyword>
<evidence type="ECO:0000256" key="1">
    <source>
        <dbReference type="SAM" id="Phobius"/>
    </source>
</evidence>
<comment type="caution">
    <text evidence="2">The sequence shown here is derived from an EMBL/GenBank/DDBJ whole genome shotgun (WGS) entry which is preliminary data.</text>
</comment>
<keyword evidence="3" id="KW-1185">Reference proteome</keyword>
<dbReference type="Proteomes" id="UP000050430">
    <property type="component" value="Unassembled WGS sequence"/>
</dbReference>
<proteinExistence type="predicted"/>
<dbReference type="OrthoDB" id="119136at2"/>
<dbReference type="AlphaFoldDB" id="A0A0P6WUY9"/>
<evidence type="ECO:0000313" key="2">
    <source>
        <dbReference type="EMBL" id="KPL70413.1"/>
    </source>
</evidence>
<dbReference type="EMBL" id="LGCK01000014">
    <property type="protein sequence ID" value="KPL70413.1"/>
    <property type="molecule type" value="Genomic_DNA"/>
</dbReference>
<dbReference type="RefSeq" id="WP_062422292.1">
    <property type="nucleotide sequence ID" value="NZ_BBYA01000010.1"/>
</dbReference>
<keyword evidence="1" id="KW-1133">Transmembrane helix</keyword>
<gene>
    <name evidence="2" type="ORF">ADM99_14765</name>
</gene>
<keyword evidence="1" id="KW-0472">Membrane</keyword>
<dbReference type="STRING" id="229920.ADM99_14765"/>
<accession>A0A0P6WUY9</accession>
<reference evidence="2 3" key="1">
    <citation type="submission" date="2015-07" db="EMBL/GenBank/DDBJ databases">
        <title>Genome sequence of Leptolinea tardivitalis DSM 16556.</title>
        <authorList>
            <person name="Hemp J."/>
            <person name="Ward L.M."/>
            <person name="Pace L.A."/>
            <person name="Fischer W.W."/>
        </authorList>
    </citation>
    <scope>NUCLEOTIDE SEQUENCE [LARGE SCALE GENOMIC DNA]</scope>
    <source>
        <strain evidence="2 3">YMTK-2</strain>
    </source>
</reference>
<organism evidence="2 3">
    <name type="scientific">Leptolinea tardivitalis</name>
    <dbReference type="NCBI Taxonomy" id="229920"/>
    <lineage>
        <taxon>Bacteria</taxon>
        <taxon>Bacillati</taxon>
        <taxon>Chloroflexota</taxon>
        <taxon>Anaerolineae</taxon>
        <taxon>Anaerolineales</taxon>
        <taxon>Anaerolineaceae</taxon>
        <taxon>Leptolinea</taxon>
    </lineage>
</organism>
<evidence type="ECO:0000313" key="3">
    <source>
        <dbReference type="Proteomes" id="UP000050430"/>
    </source>
</evidence>
<sequence length="166" mass="18959">MDEKFTPYGQSPQELARRAVEIARKDYGITLDFSRQSLRDLNRLLDRAHSLITSPAYAGKVPDRTIQVWGAYLGETIRRENNGIWTENPAASEYRQYSINTPTGNIFPMEQVYLRVVEGKKNNLKAAIIEPPTRKAGSNRKVIFLVVIFGLMMLIASSYSLFFHLF</sequence>
<name>A0A0P6WUY9_9CHLR</name>